<protein>
    <submittedName>
        <fullName evidence="5">Signal recognition particle</fullName>
    </submittedName>
</protein>
<dbReference type="GO" id="GO:0006617">
    <property type="term" value="P:SRP-dependent cotranslational protein targeting to membrane, signal sequence recognition"/>
    <property type="evidence" value="ECO:0007669"/>
    <property type="project" value="TreeGrafter"/>
</dbReference>
<proteinExistence type="predicted"/>
<dbReference type="GO" id="GO:0008312">
    <property type="term" value="F:7S RNA binding"/>
    <property type="evidence" value="ECO:0007669"/>
    <property type="project" value="InterPro"/>
</dbReference>
<organism evidence="5 6">
    <name type="scientific">Babesia caballi</name>
    <dbReference type="NCBI Taxonomy" id="5871"/>
    <lineage>
        <taxon>Eukaryota</taxon>
        <taxon>Sar</taxon>
        <taxon>Alveolata</taxon>
        <taxon>Apicomplexa</taxon>
        <taxon>Aconoidasida</taxon>
        <taxon>Piroplasmida</taxon>
        <taxon>Babesiidae</taxon>
        <taxon>Babesia</taxon>
    </lineage>
</organism>
<dbReference type="SUPFAM" id="SSF69695">
    <property type="entry name" value="SRP19"/>
    <property type="match status" value="1"/>
</dbReference>
<evidence type="ECO:0000313" key="6">
    <source>
        <dbReference type="Proteomes" id="UP001497744"/>
    </source>
</evidence>
<keyword evidence="4" id="KW-0687">Ribonucleoprotein</keyword>
<reference evidence="5 6" key="1">
    <citation type="submission" date="2021-06" db="EMBL/GenBank/DDBJ databases">
        <title>Genome sequence of Babesia caballi.</title>
        <authorList>
            <person name="Yamagishi J."/>
            <person name="Kidaka T."/>
            <person name="Ochi A."/>
        </authorList>
    </citation>
    <scope>NUCLEOTIDE SEQUENCE [LARGE SCALE GENOMIC DNA]</scope>
    <source>
        <strain evidence="5">USDA-D6B2</strain>
    </source>
</reference>
<keyword evidence="3" id="KW-0733">Signal recognition particle</keyword>
<dbReference type="InterPro" id="IPR002778">
    <property type="entry name" value="Signal_recog_particle_SRP19"/>
</dbReference>
<keyword evidence="2" id="KW-0963">Cytoplasm</keyword>
<keyword evidence="6" id="KW-1185">Reference proteome</keyword>
<comment type="subcellular location">
    <subcellularLocation>
        <location evidence="1">Cytoplasm</location>
    </subcellularLocation>
</comment>
<comment type="caution">
    <text evidence="5">The sequence shown here is derived from an EMBL/GenBank/DDBJ whole genome shotgun (WGS) entry which is preliminary data.</text>
</comment>
<gene>
    <name evidence="5" type="ORF">BcabD6B2_52040</name>
</gene>
<evidence type="ECO:0000313" key="5">
    <source>
        <dbReference type="EMBL" id="GIX65769.1"/>
    </source>
</evidence>
<dbReference type="PANTHER" id="PTHR17453:SF0">
    <property type="entry name" value="SIGNAL RECOGNITION PARTICLE 19 KDA PROTEIN"/>
    <property type="match status" value="1"/>
</dbReference>
<dbReference type="RefSeq" id="XP_067717838.1">
    <property type="nucleotide sequence ID" value="XM_067861737.1"/>
</dbReference>
<dbReference type="GeneID" id="94197250"/>
<evidence type="ECO:0000256" key="4">
    <source>
        <dbReference type="ARBA" id="ARBA00023274"/>
    </source>
</evidence>
<dbReference type="Gene3D" id="3.30.56.30">
    <property type="entry name" value="Signal recognition particle, SRP19-like subunit"/>
    <property type="match status" value="1"/>
</dbReference>
<dbReference type="EMBL" id="BPLF01000005">
    <property type="protein sequence ID" value="GIX65769.1"/>
    <property type="molecule type" value="Genomic_DNA"/>
</dbReference>
<dbReference type="PANTHER" id="PTHR17453">
    <property type="entry name" value="SIGNAL RECOGNITION PARTICLE 19 KD PROTEIN"/>
    <property type="match status" value="1"/>
</dbReference>
<dbReference type="AlphaFoldDB" id="A0AAV4M091"/>
<accession>A0AAV4M091</accession>
<evidence type="ECO:0000256" key="3">
    <source>
        <dbReference type="ARBA" id="ARBA00023135"/>
    </source>
</evidence>
<sequence length="142" mass="15815">MASGFSPPSTAVWVVIYPAYFDKKATVSGGRRVNKSLAVDNPRVEDIRAVCEKLKVPYVVEAVRTFIIRLEMMLQDKTYPRDCLNPGRIRVYFLHPSAESKATTKCAFLYEIAPLIAQLKSRQQAAASSTSSSSKSGKKKKR</sequence>
<name>A0AAV4M091_BABCB</name>
<evidence type="ECO:0000256" key="2">
    <source>
        <dbReference type="ARBA" id="ARBA00022490"/>
    </source>
</evidence>
<dbReference type="InterPro" id="IPR036521">
    <property type="entry name" value="SRP19-like_sf"/>
</dbReference>
<dbReference type="Pfam" id="PF01922">
    <property type="entry name" value="SRP19"/>
    <property type="match status" value="1"/>
</dbReference>
<dbReference type="Proteomes" id="UP001497744">
    <property type="component" value="Unassembled WGS sequence"/>
</dbReference>
<dbReference type="GO" id="GO:0005786">
    <property type="term" value="C:signal recognition particle, endoplasmic reticulum targeting"/>
    <property type="evidence" value="ECO:0007669"/>
    <property type="project" value="UniProtKB-KW"/>
</dbReference>
<evidence type="ECO:0000256" key="1">
    <source>
        <dbReference type="ARBA" id="ARBA00004496"/>
    </source>
</evidence>